<dbReference type="STRING" id="1435349.PW52_11725"/>
<name>A0A0D7W893_9FLAO</name>
<dbReference type="Proteomes" id="UP000032578">
    <property type="component" value="Unassembled WGS sequence"/>
</dbReference>
<dbReference type="GO" id="GO:0008703">
    <property type="term" value="F:5-amino-6-(5-phosphoribosylamino)uracil reductase activity"/>
    <property type="evidence" value="ECO:0007669"/>
    <property type="project" value="InterPro"/>
</dbReference>
<proteinExistence type="predicted"/>
<evidence type="ECO:0000313" key="2">
    <source>
        <dbReference type="EMBL" id="KJD35326.1"/>
    </source>
</evidence>
<dbReference type="PANTHER" id="PTHR38011:SF11">
    <property type="entry name" value="2,5-DIAMINO-6-RIBOSYLAMINO-4(3H)-PYRIMIDINONE 5'-PHOSPHATE REDUCTASE"/>
    <property type="match status" value="1"/>
</dbReference>
<dbReference type="InterPro" id="IPR024072">
    <property type="entry name" value="DHFR-like_dom_sf"/>
</dbReference>
<dbReference type="OrthoDB" id="195113at2"/>
<feature type="domain" description="Bacterial bifunctional deaminase-reductase C-terminal" evidence="1">
    <location>
        <begin position="3"/>
        <end position="175"/>
    </location>
</feature>
<organism evidence="2 3">
    <name type="scientific">Neotamlana sedimentorum</name>
    <dbReference type="NCBI Taxonomy" id="1435349"/>
    <lineage>
        <taxon>Bacteria</taxon>
        <taxon>Pseudomonadati</taxon>
        <taxon>Bacteroidota</taxon>
        <taxon>Flavobacteriia</taxon>
        <taxon>Flavobacteriales</taxon>
        <taxon>Flavobacteriaceae</taxon>
        <taxon>Neotamlana</taxon>
    </lineage>
</organism>
<dbReference type="InterPro" id="IPR050765">
    <property type="entry name" value="Riboflavin_Biosynth_HTPR"/>
</dbReference>
<reference evidence="2 3" key="1">
    <citation type="submission" date="2014-11" db="EMBL/GenBank/DDBJ databases">
        <title>Tamlana sedimentorum sp. nov., isolated from shallow sand sediments of the Sea of Japan.</title>
        <authorList>
            <person name="Romanenko L.A."/>
        </authorList>
    </citation>
    <scope>NUCLEOTIDE SEQUENCE [LARGE SCALE GENOMIC DNA]</scope>
    <source>
        <strain evidence="2 3">JCM 19808</strain>
    </source>
</reference>
<dbReference type="SUPFAM" id="SSF53597">
    <property type="entry name" value="Dihydrofolate reductase-like"/>
    <property type="match status" value="1"/>
</dbReference>
<sequence length="181" mass="20798">MRKLKLQIQLSIDGFISGPNGEMDWMIWNWDERLKNFVKEITESTDTIVLGRKLAEGFIPHWKSNKELEGAEKINNSNKIVFTKTLENTEWENTLLEKGDLVEKIEKLKSSTGSDIIAYGGGEFVSSLIRENLIDEYYFFINPSILGKGMPIFEKVDYKTELKLESAKAYECGITVLTYKK</sequence>
<dbReference type="RefSeq" id="WP_044633128.1">
    <property type="nucleotide sequence ID" value="NZ_JTDW01000007.1"/>
</dbReference>
<dbReference type="InterPro" id="IPR002734">
    <property type="entry name" value="RibDG_C"/>
</dbReference>
<dbReference type="GO" id="GO:0009231">
    <property type="term" value="P:riboflavin biosynthetic process"/>
    <property type="evidence" value="ECO:0007669"/>
    <property type="project" value="InterPro"/>
</dbReference>
<comment type="caution">
    <text evidence="2">The sequence shown here is derived from an EMBL/GenBank/DDBJ whole genome shotgun (WGS) entry which is preliminary data.</text>
</comment>
<keyword evidence="3" id="KW-1185">Reference proteome</keyword>
<dbReference type="PATRIC" id="fig|1435349.4.peg.3339"/>
<dbReference type="EMBL" id="JTDW01000007">
    <property type="protein sequence ID" value="KJD35326.1"/>
    <property type="molecule type" value="Genomic_DNA"/>
</dbReference>
<evidence type="ECO:0000259" key="1">
    <source>
        <dbReference type="Pfam" id="PF01872"/>
    </source>
</evidence>
<accession>A0A0D7W893</accession>
<gene>
    <name evidence="2" type="ORF">PW52_11725</name>
</gene>
<dbReference type="PANTHER" id="PTHR38011">
    <property type="entry name" value="DIHYDROFOLATE REDUCTASE FAMILY PROTEIN (AFU_ORTHOLOGUE AFUA_8G06820)"/>
    <property type="match status" value="1"/>
</dbReference>
<dbReference type="AlphaFoldDB" id="A0A0D7W893"/>
<protein>
    <submittedName>
        <fullName evidence="2">Deaminase</fullName>
    </submittedName>
</protein>
<evidence type="ECO:0000313" key="3">
    <source>
        <dbReference type="Proteomes" id="UP000032578"/>
    </source>
</evidence>
<dbReference type="Gene3D" id="3.40.430.10">
    <property type="entry name" value="Dihydrofolate Reductase, subunit A"/>
    <property type="match status" value="1"/>
</dbReference>
<dbReference type="Pfam" id="PF01872">
    <property type="entry name" value="RibD_C"/>
    <property type="match status" value="1"/>
</dbReference>